<sequence>MKQMKNKILTLVMTSVTVMSVLGGCGRNESKQTTYKQYGVNALENGQYKEAIKSLDSALKQSNGKVGKKEIEICFYKGEAQYLSGDAKGAIKTYTSLINYDNNAKAYYLRGNVYLSQSQEKKAINDYKKALEEDEKDYELYIGIYNSLANDGEEKEAKEYLNKALNIDKNKAYDKMQKGRIYNLLGKKDKAIGLLKEAIDDGEKEAYFYLGDIYADSSKKSDKDEANKNFKKHMEESDLSSEEYYRFGKSLMKEDKYGYSLSYFLNGLKLEEVPNKQALMKKAISAYEHTGDFKSAKELMKKYVESYPSDEAAKSEYVFLKTR</sequence>
<dbReference type="EMBL" id="FNPG01000020">
    <property type="protein sequence ID" value="SDY51468.1"/>
    <property type="molecule type" value="Genomic_DNA"/>
</dbReference>
<dbReference type="PROSITE" id="PS50005">
    <property type="entry name" value="TPR"/>
    <property type="match status" value="1"/>
</dbReference>
<evidence type="ECO:0000256" key="2">
    <source>
        <dbReference type="ARBA" id="ARBA00022803"/>
    </source>
</evidence>
<dbReference type="GO" id="GO:0046813">
    <property type="term" value="P:receptor-mediated virion attachment to host cell"/>
    <property type="evidence" value="ECO:0007669"/>
    <property type="project" value="TreeGrafter"/>
</dbReference>
<dbReference type="Pfam" id="PF13181">
    <property type="entry name" value="TPR_8"/>
    <property type="match status" value="1"/>
</dbReference>
<evidence type="ECO:0000313" key="4">
    <source>
        <dbReference type="EMBL" id="SDY51468.1"/>
    </source>
</evidence>
<dbReference type="SUPFAM" id="SSF48452">
    <property type="entry name" value="TPR-like"/>
    <property type="match status" value="1"/>
</dbReference>
<dbReference type="Pfam" id="PF00515">
    <property type="entry name" value="TPR_1"/>
    <property type="match status" value="1"/>
</dbReference>
<keyword evidence="5" id="KW-1185">Reference proteome</keyword>
<dbReference type="PANTHER" id="PTHR44858:SF1">
    <property type="entry name" value="UDP-N-ACETYLGLUCOSAMINE--PEPTIDE N-ACETYLGLUCOSAMINYLTRANSFERASE SPINDLY-RELATED"/>
    <property type="match status" value="1"/>
</dbReference>
<dbReference type="RefSeq" id="WP_083354513.1">
    <property type="nucleotide sequence ID" value="NZ_FNPG01000020.1"/>
</dbReference>
<dbReference type="AlphaFoldDB" id="A0A1H3KIL8"/>
<dbReference type="PROSITE" id="PS50293">
    <property type="entry name" value="TPR_REGION"/>
    <property type="match status" value="1"/>
</dbReference>
<keyword evidence="1" id="KW-0677">Repeat</keyword>
<accession>A0A1H3KIL8</accession>
<dbReference type="OrthoDB" id="305319at2"/>
<proteinExistence type="predicted"/>
<dbReference type="STRING" id="1122142.SAMN02910414_01728"/>
<dbReference type="InterPro" id="IPR011990">
    <property type="entry name" value="TPR-like_helical_dom_sf"/>
</dbReference>
<dbReference type="Gene3D" id="1.25.40.10">
    <property type="entry name" value="Tetratricopeptide repeat domain"/>
    <property type="match status" value="1"/>
</dbReference>
<dbReference type="InterPro" id="IPR019734">
    <property type="entry name" value="TPR_rpt"/>
</dbReference>
<dbReference type="Proteomes" id="UP000183918">
    <property type="component" value="Unassembled WGS sequence"/>
</dbReference>
<dbReference type="SMART" id="SM00028">
    <property type="entry name" value="TPR"/>
    <property type="match status" value="5"/>
</dbReference>
<dbReference type="InterPro" id="IPR050498">
    <property type="entry name" value="Ycf3"/>
</dbReference>
<evidence type="ECO:0000256" key="1">
    <source>
        <dbReference type="ARBA" id="ARBA00022737"/>
    </source>
</evidence>
<dbReference type="Pfam" id="PF13432">
    <property type="entry name" value="TPR_16"/>
    <property type="match status" value="1"/>
</dbReference>
<dbReference type="Pfam" id="PF13174">
    <property type="entry name" value="TPR_6"/>
    <property type="match status" value="1"/>
</dbReference>
<feature type="repeat" description="TPR" evidence="3">
    <location>
        <begin position="104"/>
        <end position="137"/>
    </location>
</feature>
<dbReference type="PANTHER" id="PTHR44858">
    <property type="entry name" value="TETRATRICOPEPTIDE REPEAT PROTEIN 6"/>
    <property type="match status" value="1"/>
</dbReference>
<dbReference type="PROSITE" id="PS51257">
    <property type="entry name" value="PROKAR_LIPOPROTEIN"/>
    <property type="match status" value="1"/>
</dbReference>
<evidence type="ECO:0000313" key="5">
    <source>
        <dbReference type="Proteomes" id="UP000183918"/>
    </source>
</evidence>
<keyword evidence="2 3" id="KW-0802">TPR repeat</keyword>
<name>A0A1H3KIL8_9FIRM</name>
<dbReference type="GO" id="GO:0009279">
    <property type="term" value="C:cell outer membrane"/>
    <property type="evidence" value="ECO:0007669"/>
    <property type="project" value="TreeGrafter"/>
</dbReference>
<reference evidence="4 5" key="1">
    <citation type="submission" date="2016-10" db="EMBL/GenBank/DDBJ databases">
        <authorList>
            <person name="de Groot N.N."/>
        </authorList>
    </citation>
    <scope>NUCLEOTIDE SEQUENCE [LARGE SCALE GENOMIC DNA]</scope>
    <source>
        <strain evidence="4 5">DSM 14045</strain>
    </source>
</reference>
<organism evidence="4 5">
    <name type="scientific">Lachnobacterium bovis DSM 14045</name>
    <dbReference type="NCBI Taxonomy" id="1122142"/>
    <lineage>
        <taxon>Bacteria</taxon>
        <taxon>Bacillati</taxon>
        <taxon>Bacillota</taxon>
        <taxon>Clostridia</taxon>
        <taxon>Lachnospirales</taxon>
        <taxon>Lachnospiraceae</taxon>
        <taxon>Lachnobacterium</taxon>
    </lineage>
</organism>
<protein>
    <submittedName>
        <fullName evidence="4">Tetratricopeptide repeat-containing protein</fullName>
    </submittedName>
</protein>
<evidence type="ECO:0000256" key="3">
    <source>
        <dbReference type="PROSITE-ProRule" id="PRU00339"/>
    </source>
</evidence>
<gene>
    <name evidence="4" type="ORF">SAMN02910414_01728</name>
</gene>